<dbReference type="InterPro" id="IPR004045">
    <property type="entry name" value="Glutathione_S-Trfase_N"/>
</dbReference>
<dbReference type="InterPro" id="IPR036249">
    <property type="entry name" value="Thioredoxin-like_sf"/>
</dbReference>
<dbReference type="EMBL" id="JAAGBB010000040">
    <property type="protein sequence ID" value="MBR0667750.1"/>
    <property type="molecule type" value="Genomic_DNA"/>
</dbReference>
<evidence type="ECO:0000313" key="4">
    <source>
        <dbReference type="EMBL" id="MBR0667750.1"/>
    </source>
</evidence>
<proteinExistence type="predicted"/>
<comment type="caution">
    <text evidence="4">The sequence shown here is derived from an EMBL/GenBank/DDBJ whole genome shotgun (WGS) entry which is preliminary data.</text>
</comment>
<dbReference type="InterPro" id="IPR005442">
    <property type="entry name" value="GST_omega"/>
</dbReference>
<feature type="domain" description="GST N-terminal" evidence="2">
    <location>
        <begin position="2"/>
        <end position="80"/>
    </location>
</feature>
<dbReference type="SFLD" id="SFLDG00358">
    <property type="entry name" value="Main_(cytGST)"/>
    <property type="match status" value="1"/>
</dbReference>
<keyword evidence="5" id="KW-1185">Reference proteome</keyword>
<dbReference type="PRINTS" id="PR01625">
    <property type="entry name" value="GSTRNSFRASEO"/>
</dbReference>
<dbReference type="Pfam" id="PF13410">
    <property type="entry name" value="GST_C_2"/>
    <property type="match status" value="1"/>
</dbReference>
<feature type="domain" description="GST C-terminal" evidence="3">
    <location>
        <begin position="85"/>
        <end position="215"/>
    </location>
</feature>
<dbReference type="SFLD" id="SFLDS00019">
    <property type="entry name" value="Glutathione_Transferase_(cytos"/>
    <property type="match status" value="1"/>
</dbReference>
<evidence type="ECO:0000313" key="5">
    <source>
        <dbReference type="Proteomes" id="UP001196870"/>
    </source>
</evidence>
<dbReference type="PANTHER" id="PTHR43968:SF6">
    <property type="entry name" value="GLUTATHIONE S-TRANSFERASE OMEGA"/>
    <property type="match status" value="1"/>
</dbReference>
<dbReference type="PROSITE" id="PS50405">
    <property type="entry name" value="GST_CTER"/>
    <property type="match status" value="1"/>
</dbReference>
<organism evidence="4 5">
    <name type="scientific">Plastoroseomonas hellenica</name>
    <dbReference type="NCBI Taxonomy" id="2687306"/>
    <lineage>
        <taxon>Bacteria</taxon>
        <taxon>Pseudomonadati</taxon>
        <taxon>Pseudomonadota</taxon>
        <taxon>Alphaproteobacteria</taxon>
        <taxon>Acetobacterales</taxon>
        <taxon>Acetobacteraceae</taxon>
        <taxon>Plastoroseomonas</taxon>
    </lineage>
</organism>
<protein>
    <submittedName>
        <fullName evidence="4">Glutathione S-transferase family protein</fullName>
    </submittedName>
</protein>
<sequence length="223" mass="25000">MPPIELFTAPLCPFAHRARLVIAEKGLSATEVDIDLRNKPAWFLDIAPRGEVPLLRHRGHCVWGAAAIAEYLEEVFPERPLLPQAPAARAKARAWINVADTSLYAATRAMLHSANPGFRMQCALRLEDELRFIQHRVFGQGKRDGRYWFGAELSLTDLAFFPWFEQLAVLERFCGFRWPPECHGLRNWVEEVAARDAVQAIATSAEAYLEAYGGLAATLARAS</sequence>
<dbReference type="Gene3D" id="1.20.1050.10">
    <property type="match status" value="1"/>
</dbReference>
<evidence type="ECO:0000259" key="3">
    <source>
        <dbReference type="PROSITE" id="PS50405"/>
    </source>
</evidence>
<dbReference type="SUPFAM" id="SSF52833">
    <property type="entry name" value="Thioredoxin-like"/>
    <property type="match status" value="1"/>
</dbReference>
<evidence type="ECO:0000256" key="1">
    <source>
        <dbReference type="ARBA" id="ARBA00023002"/>
    </source>
</evidence>
<dbReference type="PANTHER" id="PTHR43968">
    <property type="match status" value="1"/>
</dbReference>
<evidence type="ECO:0000259" key="2">
    <source>
        <dbReference type="PROSITE" id="PS50404"/>
    </source>
</evidence>
<dbReference type="CDD" id="cd00570">
    <property type="entry name" value="GST_N_family"/>
    <property type="match status" value="1"/>
</dbReference>
<name>A0ABS5F5C4_9PROT</name>
<dbReference type="SUPFAM" id="SSF47616">
    <property type="entry name" value="GST C-terminal domain-like"/>
    <property type="match status" value="1"/>
</dbReference>
<dbReference type="InterPro" id="IPR040079">
    <property type="entry name" value="Glutathione_S-Trfase"/>
</dbReference>
<dbReference type="RefSeq" id="WP_211855527.1">
    <property type="nucleotide sequence ID" value="NZ_JAAGBB010000040.1"/>
</dbReference>
<dbReference type="Proteomes" id="UP001196870">
    <property type="component" value="Unassembled WGS sequence"/>
</dbReference>
<accession>A0ABS5F5C4</accession>
<dbReference type="PROSITE" id="PS50404">
    <property type="entry name" value="GST_NTER"/>
    <property type="match status" value="1"/>
</dbReference>
<reference evidence="5" key="1">
    <citation type="journal article" date="2021" name="Syst. Appl. Microbiol.">
        <title>Roseomonas hellenica sp. nov., isolated from roots of wild-growing Alkanna tinctoria.</title>
        <authorList>
            <person name="Rat A."/>
            <person name="Naranjo H.D."/>
            <person name="Lebbe L."/>
            <person name="Cnockaert M."/>
            <person name="Krigas N."/>
            <person name="Grigoriadou K."/>
            <person name="Maloupa E."/>
            <person name="Willems A."/>
        </authorList>
    </citation>
    <scope>NUCLEOTIDE SEQUENCE [LARGE SCALE GENOMIC DNA]</scope>
    <source>
        <strain evidence="5">LMG 31523</strain>
    </source>
</reference>
<dbReference type="InterPro" id="IPR036282">
    <property type="entry name" value="Glutathione-S-Trfase_C_sf"/>
</dbReference>
<dbReference type="PROSITE" id="PS51354">
    <property type="entry name" value="GLUTAREDOXIN_2"/>
    <property type="match status" value="1"/>
</dbReference>
<dbReference type="Pfam" id="PF13409">
    <property type="entry name" value="GST_N_2"/>
    <property type="match status" value="1"/>
</dbReference>
<dbReference type="InterPro" id="IPR010987">
    <property type="entry name" value="Glutathione-S-Trfase_C-like"/>
</dbReference>
<keyword evidence="1" id="KW-0560">Oxidoreductase</keyword>
<dbReference type="InterPro" id="IPR050983">
    <property type="entry name" value="GST_Omega/HSP26"/>
</dbReference>
<gene>
    <name evidence="4" type="ORF">GXW71_25565</name>
</gene>
<dbReference type="Gene3D" id="3.40.30.10">
    <property type="entry name" value="Glutaredoxin"/>
    <property type="match status" value="1"/>
</dbReference>